<dbReference type="InterPro" id="IPR036005">
    <property type="entry name" value="Creatinase/aminopeptidase-like"/>
</dbReference>
<proteinExistence type="predicted"/>
<dbReference type="AlphaFoldDB" id="A0A8J8TS01"/>
<feature type="domain" description="Peptidase M24" evidence="1">
    <location>
        <begin position="191"/>
        <end position="326"/>
    </location>
</feature>
<comment type="caution">
    <text evidence="2">The sequence shown here is derived from an EMBL/GenBank/DDBJ whole genome shotgun (WGS) entry which is preliminary data.</text>
</comment>
<dbReference type="Gene3D" id="3.90.230.10">
    <property type="entry name" value="Creatinase/methionine aminopeptidase superfamily"/>
    <property type="match status" value="1"/>
</dbReference>
<evidence type="ECO:0000313" key="3">
    <source>
        <dbReference type="Proteomes" id="UP000766904"/>
    </source>
</evidence>
<dbReference type="Pfam" id="PF00557">
    <property type="entry name" value="Peptidase_M24"/>
    <property type="match status" value="1"/>
</dbReference>
<dbReference type="RefSeq" id="WP_148858187.1">
    <property type="nucleotide sequence ID" value="NZ_PHNJ01000005.1"/>
</dbReference>
<dbReference type="PANTHER" id="PTHR46112">
    <property type="entry name" value="AMINOPEPTIDASE"/>
    <property type="match status" value="1"/>
</dbReference>
<dbReference type="SUPFAM" id="SSF55920">
    <property type="entry name" value="Creatinase/aminopeptidase"/>
    <property type="match status" value="1"/>
</dbReference>
<dbReference type="PANTHER" id="PTHR46112:SF2">
    <property type="entry name" value="XAA-PRO AMINOPEPTIDASE P-RELATED"/>
    <property type="match status" value="1"/>
</dbReference>
<sequence length="352" mass="36805">MTGGGEHHLEDALTGALERPGATAFVHAGSGRDPTIRYCRPSLETGYHAIAFDGREWHVRSTEVGSTHPAEALAAQLADDGLSGTVLTPARIPHDAALYLEDAGFSLASSDVVDRTRATKTDAECGRIATAQTAATAGVRRAASLLTNATIVDGRLTIDGETLTAPRLRTAIDEAVVSAGALPAGNTAVSIDARDDAIRPDDSVVLEVAPRESGGYHGGLVRTFVVDSDGGRERRAHVGVTHAFRSAAALLTADSQSVTAVEADLEAEVRAFGFGDDDGIETRVTGVGLEPRERPSRGRHEVTPETVVRLDAGVRLDDGRVHVADLLEVGPDGVGWFEAPSRSLDPSTGLSK</sequence>
<evidence type="ECO:0000313" key="2">
    <source>
        <dbReference type="EMBL" id="TYL38485.1"/>
    </source>
</evidence>
<gene>
    <name evidence="2" type="ORF">CV102_11835</name>
</gene>
<dbReference type="Proteomes" id="UP000766904">
    <property type="component" value="Unassembled WGS sequence"/>
</dbReference>
<name>A0A8J8TS01_9EURY</name>
<dbReference type="OrthoDB" id="200535at2157"/>
<reference evidence="2" key="1">
    <citation type="submission" date="2017-11" db="EMBL/GenBank/DDBJ databases">
        <authorList>
            <person name="Kajale S.C."/>
            <person name="Sharma A."/>
        </authorList>
    </citation>
    <scope>NUCLEOTIDE SEQUENCE</scope>
    <source>
        <strain evidence="2">LS1_42</strain>
    </source>
</reference>
<evidence type="ECO:0000259" key="1">
    <source>
        <dbReference type="Pfam" id="PF00557"/>
    </source>
</evidence>
<dbReference type="EMBL" id="PHNJ01000005">
    <property type="protein sequence ID" value="TYL38485.1"/>
    <property type="molecule type" value="Genomic_DNA"/>
</dbReference>
<keyword evidence="3" id="KW-1185">Reference proteome</keyword>
<dbReference type="InterPro" id="IPR050659">
    <property type="entry name" value="Peptidase_M24B"/>
</dbReference>
<organism evidence="2 3">
    <name type="scientific">Natronococcus pandeyae</name>
    <dbReference type="NCBI Taxonomy" id="2055836"/>
    <lineage>
        <taxon>Archaea</taxon>
        <taxon>Methanobacteriati</taxon>
        <taxon>Methanobacteriota</taxon>
        <taxon>Stenosarchaea group</taxon>
        <taxon>Halobacteria</taxon>
        <taxon>Halobacteriales</taxon>
        <taxon>Natrialbaceae</taxon>
        <taxon>Natronococcus</taxon>
    </lineage>
</organism>
<accession>A0A8J8TS01</accession>
<dbReference type="InterPro" id="IPR000994">
    <property type="entry name" value="Pept_M24"/>
</dbReference>
<protein>
    <submittedName>
        <fullName evidence="2">Peptidase M24</fullName>
    </submittedName>
</protein>